<dbReference type="RefSeq" id="XP_043040265.1">
    <property type="nucleotide sequence ID" value="XM_043177109.1"/>
</dbReference>
<dbReference type="AlphaFoldDB" id="A0A9P8AT25"/>
<gene>
    <name evidence="1" type="ORF">BT62DRAFT_1005146</name>
</gene>
<keyword evidence="2" id="KW-1185">Reference proteome</keyword>
<dbReference type="EMBL" id="MU250533">
    <property type="protein sequence ID" value="KAG7446765.1"/>
    <property type="molecule type" value="Genomic_DNA"/>
</dbReference>
<evidence type="ECO:0000313" key="1">
    <source>
        <dbReference type="EMBL" id="KAG7446765.1"/>
    </source>
</evidence>
<comment type="caution">
    <text evidence="1">The sequence shown here is derived from an EMBL/GenBank/DDBJ whole genome shotgun (WGS) entry which is preliminary data.</text>
</comment>
<dbReference type="GeneID" id="66099396"/>
<sequence length="107" mass="12468">MDLPGTWQTLTNVKEHRKDLEIIKKHVEDAFNSLPTFVDMHLLKDDALISRLRASYPYVSYRGAGRDHRFSFEIAFRGLCRMKATASGQDKTTTRVFYDRMKLEVLT</sequence>
<name>A0A9P8AT25_9AGAR</name>
<dbReference type="Proteomes" id="UP000812287">
    <property type="component" value="Unassembled WGS sequence"/>
</dbReference>
<evidence type="ECO:0000313" key="2">
    <source>
        <dbReference type="Proteomes" id="UP000812287"/>
    </source>
</evidence>
<accession>A0A9P8AT25</accession>
<organism evidence="1 2">
    <name type="scientific">Guyanagaster necrorhizus</name>
    <dbReference type="NCBI Taxonomy" id="856835"/>
    <lineage>
        <taxon>Eukaryota</taxon>
        <taxon>Fungi</taxon>
        <taxon>Dikarya</taxon>
        <taxon>Basidiomycota</taxon>
        <taxon>Agaricomycotina</taxon>
        <taxon>Agaricomycetes</taxon>
        <taxon>Agaricomycetidae</taxon>
        <taxon>Agaricales</taxon>
        <taxon>Marasmiineae</taxon>
        <taxon>Physalacriaceae</taxon>
        <taxon>Guyanagaster</taxon>
    </lineage>
</organism>
<protein>
    <submittedName>
        <fullName evidence="1">Uncharacterized protein</fullName>
    </submittedName>
</protein>
<reference evidence="1" key="1">
    <citation type="submission" date="2020-11" db="EMBL/GenBank/DDBJ databases">
        <title>Adaptations for nitrogen fixation in a non-lichenized fungal sporocarp promotes dispersal by wood-feeding termites.</title>
        <authorList>
            <consortium name="DOE Joint Genome Institute"/>
            <person name="Koch R.A."/>
            <person name="Yoon G."/>
            <person name="Arayal U."/>
            <person name="Lail K."/>
            <person name="Amirebrahimi M."/>
            <person name="Labutti K."/>
            <person name="Lipzen A."/>
            <person name="Riley R."/>
            <person name="Barry K."/>
            <person name="Henrissat B."/>
            <person name="Grigoriev I.V."/>
            <person name="Herr J.R."/>
            <person name="Aime M.C."/>
        </authorList>
    </citation>
    <scope>NUCLEOTIDE SEQUENCE</scope>
    <source>
        <strain evidence="1">MCA 3950</strain>
    </source>
</reference>
<proteinExistence type="predicted"/>